<accession>A0A6A6H302</accession>
<proteinExistence type="predicted"/>
<name>A0A6A6H302_VIRVR</name>
<sequence>MWYGVTLRHRRLSSPSSFRLVPLLLPSNVNHARAESLSEIPRAWMEFSIRRSIRTFKENAPAEYQFSRFLLISCRHHIASLEYRVT</sequence>
<reference evidence="1" key="1">
    <citation type="journal article" date="2020" name="Stud. Mycol.">
        <title>101 Dothideomycetes genomes: a test case for predicting lifestyles and emergence of pathogens.</title>
        <authorList>
            <person name="Haridas S."/>
            <person name="Albert R."/>
            <person name="Binder M."/>
            <person name="Bloem J."/>
            <person name="Labutti K."/>
            <person name="Salamov A."/>
            <person name="Andreopoulos B."/>
            <person name="Baker S."/>
            <person name="Barry K."/>
            <person name="Bills G."/>
            <person name="Bluhm B."/>
            <person name="Cannon C."/>
            <person name="Castanera R."/>
            <person name="Culley D."/>
            <person name="Daum C."/>
            <person name="Ezra D."/>
            <person name="Gonzalez J."/>
            <person name="Henrissat B."/>
            <person name="Kuo A."/>
            <person name="Liang C."/>
            <person name="Lipzen A."/>
            <person name="Lutzoni F."/>
            <person name="Magnuson J."/>
            <person name="Mondo S."/>
            <person name="Nolan M."/>
            <person name="Ohm R."/>
            <person name="Pangilinan J."/>
            <person name="Park H.-J."/>
            <person name="Ramirez L."/>
            <person name="Alfaro M."/>
            <person name="Sun H."/>
            <person name="Tritt A."/>
            <person name="Yoshinaga Y."/>
            <person name="Zwiers L.-H."/>
            <person name="Turgeon B."/>
            <person name="Goodwin S."/>
            <person name="Spatafora J."/>
            <person name="Crous P."/>
            <person name="Grigoriev I."/>
        </authorList>
    </citation>
    <scope>NUCLEOTIDE SEQUENCE</scope>
    <source>
        <strain evidence="1">Tuck. ex Michener</strain>
    </source>
</reference>
<evidence type="ECO:0000313" key="2">
    <source>
        <dbReference type="Proteomes" id="UP000800092"/>
    </source>
</evidence>
<dbReference type="EMBL" id="ML991817">
    <property type="protein sequence ID" value="KAF2232241.1"/>
    <property type="molecule type" value="Genomic_DNA"/>
</dbReference>
<evidence type="ECO:0000313" key="1">
    <source>
        <dbReference type="EMBL" id="KAF2232241.1"/>
    </source>
</evidence>
<organism evidence="1 2">
    <name type="scientific">Viridothelium virens</name>
    <name type="common">Speckled blister lichen</name>
    <name type="synonym">Trypethelium virens</name>
    <dbReference type="NCBI Taxonomy" id="1048519"/>
    <lineage>
        <taxon>Eukaryota</taxon>
        <taxon>Fungi</taxon>
        <taxon>Dikarya</taxon>
        <taxon>Ascomycota</taxon>
        <taxon>Pezizomycotina</taxon>
        <taxon>Dothideomycetes</taxon>
        <taxon>Dothideomycetes incertae sedis</taxon>
        <taxon>Trypetheliales</taxon>
        <taxon>Trypetheliaceae</taxon>
        <taxon>Viridothelium</taxon>
    </lineage>
</organism>
<dbReference type="Proteomes" id="UP000800092">
    <property type="component" value="Unassembled WGS sequence"/>
</dbReference>
<dbReference type="AlphaFoldDB" id="A0A6A6H302"/>
<gene>
    <name evidence="1" type="ORF">EV356DRAFT_253474</name>
</gene>
<protein>
    <submittedName>
        <fullName evidence="1">Uncharacterized protein</fullName>
    </submittedName>
</protein>
<keyword evidence="2" id="KW-1185">Reference proteome</keyword>